<dbReference type="PANTHER" id="PTHR36833">
    <property type="entry name" value="SLR0610 PROTEIN-RELATED"/>
    <property type="match status" value="1"/>
</dbReference>
<feature type="transmembrane region" description="Helical" evidence="1">
    <location>
        <begin position="28"/>
        <end position="50"/>
    </location>
</feature>
<dbReference type="RefSeq" id="WP_342825885.1">
    <property type="nucleotide sequence ID" value="NZ_CP046146.1"/>
</dbReference>
<feature type="transmembrane region" description="Helical" evidence="1">
    <location>
        <begin position="147"/>
        <end position="174"/>
    </location>
</feature>
<dbReference type="EMBL" id="CP046147">
    <property type="protein sequence ID" value="WFG40144.1"/>
    <property type="molecule type" value="Genomic_DNA"/>
</dbReference>
<dbReference type="Pfam" id="PF06182">
    <property type="entry name" value="ABC2_membrane_6"/>
    <property type="match status" value="1"/>
</dbReference>
<dbReference type="Proteomes" id="UP001321249">
    <property type="component" value="Unassembled WGS sequence"/>
</dbReference>
<dbReference type="Proteomes" id="UP001219901">
    <property type="component" value="Chromosome"/>
</dbReference>
<reference evidence="3" key="2">
    <citation type="journal article" date="2023" name="Nat. Commun.">
        <title>Cultivation of marine bacteria of the SAR202 clade.</title>
        <authorList>
            <person name="Lim Y."/>
            <person name="Seo J.H."/>
            <person name="Giovannoni S.J."/>
            <person name="Kang I."/>
            <person name="Cho J.C."/>
        </authorList>
    </citation>
    <scope>NUCLEOTIDE SEQUENCE</scope>
    <source>
        <strain evidence="3">JH1073</strain>
    </source>
</reference>
<reference evidence="4" key="3">
    <citation type="submission" date="2023-06" db="EMBL/GenBank/DDBJ databases">
        <title>Pangenomics reveal diversification of enzyme families and niche specialization in globally abundant SAR202 bacteria.</title>
        <authorList>
            <person name="Saw J.H.W."/>
        </authorList>
    </citation>
    <scope>NUCLEOTIDE SEQUENCE [LARGE SCALE GENOMIC DNA]</scope>
    <source>
        <strain evidence="4">JH1073</strain>
    </source>
</reference>
<feature type="transmembrane region" description="Helical" evidence="1">
    <location>
        <begin position="116"/>
        <end position="135"/>
    </location>
</feature>
<feature type="transmembrane region" description="Helical" evidence="1">
    <location>
        <begin position="238"/>
        <end position="257"/>
    </location>
</feature>
<feature type="transmembrane region" description="Helical" evidence="1">
    <location>
        <begin position="207"/>
        <end position="226"/>
    </location>
</feature>
<evidence type="ECO:0000313" key="2">
    <source>
        <dbReference type="EMBL" id="MDG0867480.1"/>
    </source>
</evidence>
<dbReference type="PANTHER" id="PTHR36833:SF1">
    <property type="entry name" value="INTEGRAL MEMBRANE TRANSPORT PROTEIN"/>
    <property type="match status" value="1"/>
</dbReference>
<protein>
    <submittedName>
        <fullName evidence="3">ABC transporter permease</fullName>
    </submittedName>
</protein>
<keyword evidence="4" id="KW-1185">Reference proteome</keyword>
<keyword evidence="1" id="KW-0812">Transmembrane</keyword>
<evidence type="ECO:0000313" key="5">
    <source>
        <dbReference type="Proteomes" id="UP001321249"/>
    </source>
</evidence>
<keyword evidence="1" id="KW-0472">Membrane</keyword>
<organism evidence="3 4">
    <name type="scientific">Candidatus Lucifugimonas marina</name>
    <dbReference type="NCBI Taxonomy" id="3038979"/>
    <lineage>
        <taxon>Bacteria</taxon>
        <taxon>Bacillati</taxon>
        <taxon>Chloroflexota</taxon>
        <taxon>Dehalococcoidia</taxon>
        <taxon>SAR202 cluster</taxon>
        <taxon>Candidatus Lucifugimonadales</taxon>
        <taxon>Candidatus Lucifugimonadaceae</taxon>
        <taxon>Candidatus Lucifugimonas</taxon>
    </lineage>
</organism>
<name>A0AAJ6CVF9_9CHLR</name>
<dbReference type="AlphaFoldDB" id="A0AAJ6CVF9"/>
<evidence type="ECO:0000256" key="1">
    <source>
        <dbReference type="SAM" id="Phobius"/>
    </source>
</evidence>
<sequence>MRILDNIRVYLRFLEVSVKSQMQYRASFVMLSLGHLAGTGIEFIGIWVLFERFGSLKDWALPEVAFMYGIVNIAFAITDAATRGFDAFGVMVKSGDFDRLLTRPRSTALQLAGQELTLRGVGRLLQGLIVLVWAATALDLDWTVLKVLLVVFAVLGGAALFSGLLVLQATLAFWTTESLEIMNTVTYGGVETTQYPVTIYRPWFRDIFIFVVPLATVSYFPSLAILGRDDPLGTSLLFQYLSPAFGFVFLAATLRVWQFGVGHYRSTGS</sequence>
<reference evidence="4 5" key="1">
    <citation type="submission" date="2019-11" db="EMBL/GenBank/DDBJ databases">
        <authorList>
            <person name="Cho J.-C."/>
        </authorList>
    </citation>
    <scope>NUCLEOTIDE SEQUENCE [LARGE SCALE GENOMIC DNA]</scope>
    <source>
        <strain evidence="3 4">JH1073</strain>
        <strain evidence="2 5">JH702</strain>
    </source>
</reference>
<evidence type="ECO:0000313" key="3">
    <source>
        <dbReference type="EMBL" id="WFG40144.1"/>
    </source>
</evidence>
<evidence type="ECO:0000313" key="4">
    <source>
        <dbReference type="Proteomes" id="UP001219901"/>
    </source>
</evidence>
<dbReference type="InterPro" id="IPR010390">
    <property type="entry name" value="ABC-2_transporter-like"/>
</dbReference>
<accession>A0AAJ6CVF9</accession>
<keyword evidence="1" id="KW-1133">Transmembrane helix</keyword>
<dbReference type="EMBL" id="WMBE01000003">
    <property type="protein sequence ID" value="MDG0867480.1"/>
    <property type="molecule type" value="Genomic_DNA"/>
</dbReference>
<gene>
    <name evidence="2" type="ORF">GKO46_10435</name>
    <name evidence="3" type="ORF">GKO48_11105</name>
</gene>
<proteinExistence type="predicted"/>